<dbReference type="SUPFAM" id="SSF53756">
    <property type="entry name" value="UDP-Glycosyltransferase/glycogen phosphorylase"/>
    <property type="match status" value="1"/>
</dbReference>
<dbReference type="PANTHER" id="PTHR12526">
    <property type="entry name" value="GLYCOSYLTRANSFERASE"/>
    <property type="match status" value="1"/>
</dbReference>
<sequence>MRIAMVTEGTYPVTTGGVSTWCDQLVTGMDEHEFEVTAIVAAGREPVVWTAPANLRAVRRVPMWADWPKPLRLRTAGRRKAEGLLGTMWDAALGQDVPENHERFGEALRGLAEISATVPIGRLLATRGSIPALLAAWAAQQVPDGARPLHVGEAVLACGLVDRMLALLDVRLGDVDVVHATGNGPSALVGLAHMWRTGTPGVLTEHGVYLRERYLAMSKSSLPWAVRRAVMAFTSALCRLAYRQYPRILPVNRFNARWERLLGATEAQIETVVNGVDPATFTAVESEPAVPTISFVGRIDPLKDLETLIRAFALVREEVPGARLRLFGPVQRSNLPYQQHLQAVADELRLGDSLTWEGPSAGSRPAIEAGSIVALSSISEGLPFTVVEAMMCGRATVNTDVGGVSECLDEEQRTGRLVPARDPRAFADACVELLTDDLLRRRTGRLARQHSLAKFDLQVCLDNYRNQYTRVVASAAEGAFAGVPAAHVPAVDVAALDAQITDGGLTDVDEPAAVPAATAPVLEADELGALDRVG</sequence>
<evidence type="ECO:0000259" key="1">
    <source>
        <dbReference type="Pfam" id="PF11997"/>
    </source>
</evidence>
<reference evidence="2" key="1">
    <citation type="journal article" date="2014" name="Int. J. Syst. Evol. Microbiol.">
        <title>Complete genome sequence of Corynebacterium casei LMG S-19264T (=DSM 44701T), isolated from a smear-ripened cheese.</title>
        <authorList>
            <consortium name="US DOE Joint Genome Institute (JGI-PGF)"/>
            <person name="Walter F."/>
            <person name="Albersmeier A."/>
            <person name="Kalinowski J."/>
            <person name="Ruckert C."/>
        </authorList>
    </citation>
    <scope>NUCLEOTIDE SEQUENCE</scope>
    <source>
        <strain evidence="2">CGMCC 1.12187</strain>
    </source>
</reference>
<name>A0A917LMD3_9MICC</name>
<keyword evidence="3" id="KW-1185">Reference proteome</keyword>
<evidence type="ECO:0000313" key="2">
    <source>
        <dbReference type="EMBL" id="GGG42559.1"/>
    </source>
</evidence>
<dbReference type="EMBL" id="BMEQ01000001">
    <property type="protein sequence ID" value="GGG42559.1"/>
    <property type="molecule type" value="Genomic_DNA"/>
</dbReference>
<dbReference type="Gene3D" id="3.40.50.2000">
    <property type="entry name" value="Glycogen Phosphorylase B"/>
    <property type="match status" value="3"/>
</dbReference>
<gene>
    <name evidence="2" type="primary">icsA</name>
    <name evidence="2" type="ORF">GCM10011374_01150</name>
</gene>
<organism evidence="2 3">
    <name type="scientific">Kocuria dechangensis</name>
    <dbReference type="NCBI Taxonomy" id="1176249"/>
    <lineage>
        <taxon>Bacteria</taxon>
        <taxon>Bacillati</taxon>
        <taxon>Actinomycetota</taxon>
        <taxon>Actinomycetes</taxon>
        <taxon>Micrococcales</taxon>
        <taxon>Micrococcaceae</taxon>
        <taxon>Kocuria</taxon>
    </lineage>
</organism>
<dbReference type="InterPro" id="IPR022622">
    <property type="entry name" value="DUF3492"/>
</dbReference>
<feature type="domain" description="DUF3492" evidence="1">
    <location>
        <begin position="1"/>
        <end position="266"/>
    </location>
</feature>
<dbReference type="Pfam" id="PF13692">
    <property type="entry name" value="Glyco_trans_1_4"/>
    <property type="match status" value="1"/>
</dbReference>
<accession>A0A917LMD3</accession>
<reference evidence="2" key="2">
    <citation type="submission" date="2020-09" db="EMBL/GenBank/DDBJ databases">
        <authorList>
            <person name="Sun Q."/>
            <person name="Zhou Y."/>
        </authorList>
    </citation>
    <scope>NUCLEOTIDE SEQUENCE</scope>
    <source>
        <strain evidence="2">CGMCC 1.12187</strain>
    </source>
</reference>
<dbReference type="GO" id="GO:0016757">
    <property type="term" value="F:glycosyltransferase activity"/>
    <property type="evidence" value="ECO:0007669"/>
    <property type="project" value="TreeGrafter"/>
</dbReference>
<dbReference type="InterPro" id="IPR047691">
    <property type="entry name" value="PelF-like"/>
</dbReference>
<dbReference type="Pfam" id="PF11997">
    <property type="entry name" value="DUF3492"/>
    <property type="match status" value="1"/>
</dbReference>
<dbReference type="PANTHER" id="PTHR12526:SF636">
    <property type="entry name" value="BLL3647 PROTEIN"/>
    <property type="match status" value="1"/>
</dbReference>
<proteinExistence type="predicted"/>
<comment type="caution">
    <text evidence="2">The sequence shown here is derived from an EMBL/GenBank/DDBJ whole genome shotgun (WGS) entry which is preliminary data.</text>
</comment>
<dbReference type="AlphaFoldDB" id="A0A917LMD3"/>
<evidence type="ECO:0000313" key="3">
    <source>
        <dbReference type="Proteomes" id="UP000638848"/>
    </source>
</evidence>
<dbReference type="NCBIfam" id="NF038011">
    <property type="entry name" value="PelF"/>
    <property type="match status" value="1"/>
</dbReference>
<dbReference type="Proteomes" id="UP000638848">
    <property type="component" value="Unassembled WGS sequence"/>
</dbReference>
<protein>
    <submittedName>
        <fullName evidence="2">Lipopolysaccharide glycosyltransferase, putative</fullName>
    </submittedName>
</protein>